<dbReference type="Pfam" id="PF01520">
    <property type="entry name" value="Amidase_3"/>
    <property type="match status" value="1"/>
</dbReference>
<dbReference type="Pfam" id="PF07532">
    <property type="entry name" value="Big_4"/>
    <property type="match status" value="1"/>
</dbReference>
<dbReference type="SMART" id="SM00646">
    <property type="entry name" value="Ami_3"/>
    <property type="match status" value="1"/>
</dbReference>
<sequence>MKKIFKAFIIMILALIVCIPMQTMVQASTFTSMSSKKDVEVSKPWTVSFNKALSASTVNTTNIKVVDEDNNYIDITVALANSNKTVVTQPLKSYEYGKTYTLIVTKQVKSSDGKVLPSEVRMDFTTKSSPTKPSEFTVCIDPAQYYSTITSKSGVKAKDINLSTALKLGTILKSRGFNVVYTRDSDAVSWTQGGEDDAKALIAKNANADVFLSINTNSYTPDATANGIETYYTTNKSANKLLASSLQAELITATKAKNRGIQVVGSTSNFAMLNKTSCPGIVAELGFITNPSEEILLESQQYQNNAAKAIANGLMKYAGFANTDTTYDTTSTATCAADILVNVQEGDKYTLPVTTDVTMSNNTKKTLGVTWLNNVLNISDIGTYTYYGNINDTSIKVKAIITVEAAISPTTPVIIATPISTTTPIIITTPTTELQSTVIGEKLFIYLTPSANVVSTLNTAIRLHGGVTINNCVYFSSEAMRRISVPVPIGVCNTHQYLTYLNSNNWSKTKDIKQLTPGSLCFTTNDCTGYPTHTFVFMGWVNDGDYTVAYVADNQGHAVHTRSMLAKGDTDAFAFFMSK</sequence>
<evidence type="ECO:0000313" key="6">
    <source>
        <dbReference type="Proteomes" id="UP000776252"/>
    </source>
</evidence>
<comment type="caution">
    <text evidence="5">The sequence shown here is derived from an EMBL/GenBank/DDBJ whole genome shotgun (WGS) entry which is preliminary data.</text>
</comment>
<dbReference type="PANTHER" id="PTHR30404:SF0">
    <property type="entry name" value="N-ACETYLMURAMOYL-L-ALANINE AMIDASE AMIC"/>
    <property type="match status" value="1"/>
</dbReference>
<accession>A0ABS6BU99</accession>
<feature type="chain" id="PRO_5046035039" evidence="3">
    <location>
        <begin position="28"/>
        <end position="579"/>
    </location>
</feature>
<keyword evidence="6" id="KW-1185">Reference proteome</keyword>
<evidence type="ECO:0000256" key="3">
    <source>
        <dbReference type="SAM" id="SignalP"/>
    </source>
</evidence>
<dbReference type="Pfam" id="PF13205">
    <property type="entry name" value="Big_5"/>
    <property type="match status" value="1"/>
</dbReference>
<reference evidence="5 6" key="1">
    <citation type="submission" date="2021-06" db="EMBL/GenBank/DDBJ databases">
        <title>Clostridia strains as spoilage organisms.</title>
        <authorList>
            <person name="Wambui J."/>
            <person name="Stephan R."/>
            <person name="Stevens M.J.A."/>
        </authorList>
    </citation>
    <scope>NUCLEOTIDE SEQUENCE [LARGE SCALE GENOMIC DNA]</scope>
    <source>
        <strain evidence="5 6">DSM 14204</strain>
    </source>
</reference>
<dbReference type="InterPro" id="IPR002508">
    <property type="entry name" value="MurNAc-LAA_cat"/>
</dbReference>
<dbReference type="GO" id="GO:0008745">
    <property type="term" value="F:N-acetylmuramoyl-L-alanine amidase activity"/>
    <property type="evidence" value="ECO:0007669"/>
    <property type="project" value="UniProtKB-EC"/>
</dbReference>
<dbReference type="InterPro" id="IPR011081">
    <property type="entry name" value="Big_4"/>
</dbReference>
<protein>
    <submittedName>
        <fullName evidence="5">N-acetylmuramoyl-L-alanine amidase</fullName>
        <ecNumber evidence="5">3.5.1.28</ecNumber>
    </submittedName>
</protein>
<keyword evidence="2 5" id="KW-0378">Hydrolase</keyword>
<proteinExistence type="predicted"/>
<dbReference type="CDD" id="cd02696">
    <property type="entry name" value="MurNAc-LAA"/>
    <property type="match status" value="1"/>
</dbReference>
<keyword evidence="1 3" id="KW-0732">Signal</keyword>
<dbReference type="Proteomes" id="UP000776252">
    <property type="component" value="Unassembled WGS sequence"/>
</dbReference>
<dbReference type="InterPro" id="IPR032812">
    <property type="entry name" value="SbsA_Ig"/>
</dbReference>
<gene>
    <name evidence="5" type="ORF">KPL37_09975</name>
</gene>
<organism evidence="5 6">
    <name type="scientific">Clostridium frigoris</name>
    <dbReference type="NCBI Taxonomy" id="205327"/>
    <lineage>
        <taxon>Bacteria</taxon>
        <taxon>Bacillati</taxon>
        <taxon>Bacillota</taxon>
        <taxon>Clostridia</taxon>
        <taxon>Eubacteriales</taxon>
        <taxon>Clostridiaceae</taxon>
        <taxon>Clostridium</taxon>
    </lineage>
</organism>
<feature type="domain" description="MurNAc-LAA" evidence="4">
    <location>
        <begin position="200"/>
        <end position="315"/>
    </location>
</feature>
<dbReference type="RefSeq" id="WP_216148839.1">
    <property type="nucleotide sequence ID" value="NZ_JAHLDV010000019.1"/>
</dbReference>
<feature type="signal peptide" evidence="3">
    <location>
        <begin position="1"/>
        <end position="27"/>
    </location>
</feature>
<name>A0ABS6BU99_9CLOT</name>
<evidence type="ECO:0000313" key="5">
    <source>
        <dbReference type="EMBL" id="MBU3160080.1"/>
    </source>
</evidence>
<evidence type="ECO:0000256" key="1">
    <source>
        <dbReference type="ARBA" id="ARBA00022729"/>
    </source>
</evidence>
<dbReference type="EMBL" id="JAHLDV010000019">
    <property type="protein sequence ID" value="MBU3160080.1"/>
    <property type="molecule type" value="Genomic_DNA"/>
</dbReference>
<dbReference type="EC" id="3.5.1.28" evidence="5"/>
<dbReference type="PANTHER" id="PTHR30404">
    <property type="entry name" value="N-ACETYLMURAMOYL-L-ALANINE AMIDASE"/>
    <property type="match status" value="1"/>
</dbReference>
<evidence type="ECO:0000259" key="4">
    <source>
        <dbReference type="SMART" id="SM00646"/>
    </source>
</evidence>
<dbReference type="InterPro" id="IPR050695">
    <property type="entry name" value="N-acetylmuramoyl_amidase_3"/>
</dbReference>
<evidence type="ECO:0000256" key="2">
    <source>
        <dbReference type="ARBA" id="ARBA00022801"/>
    </source>
</evidence>